<reference evidence="1" key="1">
    <citation type="submission" date="2020-04" db="EMBL/GenBank/DDBJ databases">
        <authorList>
            <person name="Alioto T."/>
            <person name="Alioto T."/>
            <person name="Gomez Garrido J."/>
        </authorList>
    </citation>
    <scope>NUCLEOTIDE SEQUENCE</scope>
    <source>
        <strain evidence="1">A484AB</strain>
    </source>
</reference>
<evidence type="ECO:0000313" key="2">
    <source>
        <dbReference type="Proteomes" id="UP001152795"/>
    </source>
</evidence>
<dbReference type="InterPro" id="IPR036259">
    <property type="entry name" value="MFS_trans_sf"/>
</dbReference>
<keyword evidence="2" id="KW-1185">Reference proteome</keyword>
<comment type="caution">
    <text evidence="1">The sequence shown here is derived from an EMBL/GenBank/DDBJ whole genome shotgun (WGS) entry which is preliminary data.</text>
</comment>
<accession>A0A6S7KQD9</accession>
<dbReference type="PANTHER" id="PTHR20765">
    <property type="entry name" value="SOLUTE CARRIER FAMILY 43 MEMBER 3-RELATED"/>
    <property type="match status" value="1"/>
</dbReference>
<sequence>MLMLSSAGLILVTTIYQIANLFDRWKSLVISSFCGGIDSSSAVLLICKLLYEAGVSLQSMIISYFLLAIISTVTFTFILPPFTITSEAITESGNAKERSAKPRIAHELSPLCQSEVKNEKEEDDEVKDIDAESSEERAPGLMSQMLTAEYILSVLYMSVCSLRLWFYVGDLNSYLEFMSDYDKDTVSKYTNWFGIIQCTGFFFAPIIGFVMDWRLKKKGNEKTDHGFVAGYLLTAFVALILNILVLVPSLSVQYVSFLVEVVFRAFNYSVFPAFLMHKSQRNFETCSRQYARSNGNIKKKGQASPTPQPSPTVVLKTIEMDSIFESERSYPRQSKCGTWQQKNEKLRASCCSSKCAMLQLAGKIFVSVKGLYIPSRQRFATPCQFTFVLTYGTLPRAKATCHWYRLLL</sequence>
<proteinExistence type="predicted"/>
<dbReference type="AlphaFoldDB" id="A0A6S7KQD9"/>
<dbReference type="PANTHER" id="PTHR20765:SF1">
    <property type="entry name" value="EQUILIBRATIVE NUCLEOBASE TRANSPORTER 1"/>
    <property type="match status" value="1"/>
</dbReference>
<name>A0A6S7KQD9_PARCT</name>
<dbReference type="InterPro" id="IPR027197">
    <property type="entry name" value="SLC43A3"/>
</dbReference>
<dbReference type="OrthoDB" id="330047at2759"/>
<dbReference type="EMBL" id="CACRXK020015973">
    <property type="protein sequence ID" value="CAB4029142.1"/>
    <property type="molecule type" value="Genomic_DNA"/>
</dbReference>
<dbReference type="SUPFAM" id="SSF103473">
    <property type="entry name" value="MFS general substrate transporter"/>
    <property type="match status" value="1"/>
</dbReference>
<dbReference type="Proteomes" id="UP001152795">
    <property type="component" value="Unassembled WGS sequence"/>
</dbReference>
<gene>
    <name evidence="1" type="ORF">PACLA_8A003098</name>
</gene>
<organism evidence="1 2">
    <name type="scientific">Paramuricea clavata</name>
    <name type="common">Red gorgonian</name>
    <name type="synonym">Violescent sea-whip</name>
    <dbReference type="NCBI Taxonomy" id="317549"/>
    <lineage>
        <taxon>Eukaryota</taxon>
        <taxon>Metazoa</taxon>
        <taxon>Cnidaria</taxon>
        <taxon>Anthozoa</taxon>
        <taxon>Octocorallia</taxon>
        <taxon>Malacalcyonacea</taxon>
        <taxon>Plexauridae</taxon>
        <taxon>Paramuricea</taxon>
    </lineage>
</organism>
<protein>
    <submittedName>
        <fullName evidence="1">Uncharacterized protein</fullName>
    </submittedName>
</protein>
<evidence type="ECO:0000313" key="1">
    <source>
        <dbReference type="EMBL" id="CAB4029142.1"/>
    </source>
</evidence>